<protein>
    <submittedName>
        <fullName evidence="1">Uncharacterized protein</fullName>
    </submittedName>
</protein>
<dbReference type="KEGG" id="aprs:BI364_13900"/>
<accession>A0A1D8IR90</accession>
<keyword evidence="2" id="KW-1185">Reference proteome</keyword>
<gene>
    <name evidence="1" type="ORF">BI364_13900</name>
</gene>
<dbReference type="Proteomes" id="UP000095401">
    <property type="component" value="Chromosome"/>
</dbReference>
<reference evidence="2" key="1">
    <citation type="submission" date="2016-09" db="EMBL/GenBank/DDBJ databases">
        <title>Acidihalobacter prosperus F5.</title>
        <authorList>
            <person name="Khaleque H.N."/>
            <person name="Ramsay J.P."/>
            <person name="Kaksonen A.H."/>
            <person name="Boxall N.J."/>
            <person name="Watkin E.L.J."/>
        </authorList>
    </citation>
    <scope>NUCLEOTIDE SEQUENCE [LARGE SCALE GENOMIC DNA]</scope>
    <source>
        <strain evidence="2">F5</strain>
    </source>
</reference>
<proteinExistence type="predicted"/>
<dbReference type="AlphaFoldDB" id="A0A1D8IR90"/>
<sequence length="141" mass="16103">MEPIKPMDLPIEALDSIPRVRRVALHEPAGERLDRRLRDYLVTLGLPEALIADWIRRARQGEADAGLVFERLRALMAEYWQSRAEVPPRGGEAAAVAQFRLCRWLTAEAAGEATDCPLRIDALFDLPDIWRRSMLPEQWSD</sequence>
<evidence type="ECO:0000313" key="1">
    <source>
        <dbReference type="EMBL" id="AOU98903.1"/>
    </source>
</evidence>
<dbReference type="RefSeq" id="WP_070079258.1">
    <property type="nucleotide sequence ID" value="NZ_CP017415.1"/>
</dbReference>
<evidence type="ECO:0000313" key="2">
    <source>
        <dbReference type="Proteomes" id="UP000095401"/>
    </source>
</evidence>
<name>A0A1D8IR90_9GAMM</name>
<organism evidence="1 2">
    <name type="scientific">Acidihalobacter yilgarnensis</name>
    <dbReference type="NCBI Taxonomy" id="2819280"/>
    <lineage>
        <taxon>Bacteria</taxon>
        <taxon>Pseudomonadati</taxon>
        <taxon>Pseudomonadota</taxon>
        <taxon>Gammaproteobacteria</taxon>
        <taxon>Chromatiales</taxon>
        <taxon>Ectothiorhodospiraceae</taxon>
        <taxon>Acidihalobacter</taxon>
    </lineage>
</organism>
<dbReference type="EMBL" id="CP017415">
    <property type="protein sequence ID" value="AOU98903.1"/>
    <property type="molecule type" value="Genomic_DNA"/>
</dbReference>